<dbReference type="InterPro" id="IPR055951">
    <property type="entry name" value="DUF7529"/>
</dbReference>
<protein>
    <submittedName>
        <fullName evidence="1">Uncharacterized protein</fullName>
    </submittedName>
</protein>
<dbReference type="AlphaFoldDB" id="M0P914"/>
<proteinExistence type="predicted"/>
<evidence type="ECO:0000313" key="2">
    <source>
        <dbReference type="Proteomes" id="UP000011575"/>
    </source>
</evidence>
<evidence type="ECO:0000313" key="1">
    <source>
        <dbReference type="EMBL" id="EMA65325.1"/>
    </source>
</evidence>
<dbReference type="RefSeq" id="WP_008002462.1">
    <property type="nucleotide sequence ID" value="NZ_AOJI01000033.1"/>
</dbReference>
<dbReference type="STRING" id="1230454.C461_14553"/>
<accession>M0P914</accession>
<dbReference type="OrthoDB" id="325206at2157"/>
<sequence>MRRIDPGERWGDVIADSEATADAFRERDWTAIAAHPGDVNPVTDATRLDVLLPGSEFDAANEAVGDAAIDTVRVYAASADGVEYRLVVAEDADAAIAVCVPTYLGAAEFDALREAVGADGTLTVRLRPLDDRDVVEIEMTDPDVFFEPESDA</sequence>
<reference evidence="1 2" key="1">
    <citation type="journal article" date="2014" name="PLoS Genet.">
        <title>Phylogenetically driven sequencing of extremely halophilic archaea reveals strategies for static and dynamic osmo-response.</title>
        <authorList>
            <person name="Becker E.A."/>
            <person name="Seitzer P.M."/>
            <person name="Tritt A."/>
            <person name="Larsen D."/>
            <person name="Krusor M."/>
            <person name="Yao A.I."/>
            <person name="Wu D."/>
            <person name="Madern D."/>
            <person name="Eisen J.A."/>
            <person name="Darling A.E."/>
            <person name="Facciotti M.T."/>
        </authorList>
    </citation>
    <scope>NUCLEOTIDE SEQUENCE [LARGE SCALE GENOMIC DNA]</scope>
    <source>
        <strain evidence="1 2">JCM 13560</strain>
    </source>
</reference>
<name>M0P914_9EURY</name>
<keyword evidence="2" id="KW-1185">Reference proteome</keyword>
<dbReference type="Pfam" id="PF24373">
    <property type="entry name" value="DUF7529"/>
    <property type="match status" value="1"/>
</dbReference>
<dbReference type="EMBL" id="AOJI01000033">
    <property type="protein sequence ID" value="EMA65325.1"/>
    <property type="molecule type" value="Genomic_DNA"/>
</dbReference>
<comment type="caution">
    <text evidence="1">The sequence shown here is derived from an EMBL/GenBank/DDBJ whole genome shotgun (WGS) entry which is preliminary data.</text>
</comment>
<gene>
    <name evidence="1" type="ORF">C461_14553</name>
</gene>
<dbReference type="Proteomes" id="UP000011575">
    <property type="component" value="Unassembled WGS sequence"/>
</dbReference>
<organism evidence="1 2">
    <name type="scientific">Halorubrum aidingense JCM 13560</name>
    <dbReference type="NCBI Taxonomy" id="1230454"/>
    <lineage>
        <taxon>Archaea</taxon>
        <taxon>Methanobacteriati</taxon>
        <taxon>Methanobacteriota</taxon>
        <taxon>Stenosarchaea group</taxon>
        <taxon>Halobacteria</taxon>
        <taxon>Halobacteriales</taxon>
        <taxon>Haloferacaceae</taxon>
        <taxon>Halorubrum</taxon>
    </lineage>
</organism>
<dbReference type="PATRIC" id="fig|1230454.4.peg.2930"/>